<dbReference type="AlphaFoldDB" id="A0A8I0MXP3"/>
<dbReference type="Proteomes" id="UP000660708">
    <property type="component" value="Unassembled WGS sequence"/>
</dbReference>
<dbReference type="InterPro" id="IPR050678">
    <property type="entry name" value="DNA_Partitioning_ATPase"/>
</dbReference>
<dbReference type="EMBL" id="AQHF01000028">
    <property type="protein sequence ID" value="MBE0347889.1"/>
    <property type="molecule type" value="Genomic_DNA"/>
</dbReference>
<evidence type="ECO:0000313" key="2">
    <source>
        <dbReference type="EMBL" id="MBE0347889.1"/>
    </source>
</evidence>
<dbReference type="Pfam" id="PF13614">
    <property type="entry name" value="AAA_31"/>
    <property type="match status" value="1"/>
</dbReference>
<dbReference type="SUPFAM" id="SSF52540">
    <property type="entry name" value="P-loop containing nucleoside triphosphate hydrolases"/>
    <property type="match status" value="1"/>
</dbReference>
<feature type="domain" description="AAA" evidence="1">
    <location>
        <begin position="19"/>
        <end position="73"/>
    </location>
</feature>
<comment type="caution">
    <text evidence="2">The sequence shown here is derived from an EMBL/GenBank/DDBJ whole genome shotgun (WGS) entry which is preliminary data.</text>
</comment>
<proteinExistence type="predicted"/>
<sequence>MSLSARSFRLAQIPVDSRAKIVSVANRKGGVGKTTLVSYLGEGIALWAGKRVLLIDTDKQCNLSGAYGVIESTTVDAAHAFAGSALRAIHQPIIHPEYYDEDGNPMPFAARSSSSEIMKEDRQYVCQYGTYIQHDSPHLGTVNKLGGMLDIVPGDSEALSHIHTHAEKYPARTLYERWESWLIDCDILNCYDLIIFDTPPLDAELNEALYQLSDHVIVPVNPSRDTLGSCNTVTMSCLAANNSDGRMRLVTTIVNPLNSGKLSKREEILLEPIFNYPAFGCFPKNEVFPRSRLIQERRDISVPPYIDPESFEKLSAEEKRAVKPPMSSLIWNKKSDPSRKKLFSIIDKLHQRIFGEPLPPEDDN</sequence>
<reference evidence="2 3" key="1">
    <citation type="submission" date="2015-06" db="EMBL/GenBank/DDBJ databases">
        <title>Genome sequence of Pseudoalteromonas peptidolytica.</title>
        <authorList>
            <person name="Xie B.-B."/>
            <person name="Rong J.-C."/>
            <person name="Qin Q.-L."/>
            <person name="Zhang Y.-Z."/>
        </authorList>
    </citation>
    <scope>NUCLEOTIDE SEQUENCE [LARGE SCALE GENOMIC DNA]</scope>
    <source>
        <strain evidence="2 3">F12-50-A1</strain>
    </source>
</reference>
<dbReference type="RefSeq" id="WP_161972718.1">
    <property type="nucleotide sequence ID" value="NZ_AQHF01000028.1"/>
</dbReference>
<dbReference type="PANTHER" id="PTHR13696">
    <property type="entry name" value="P-LOOP CONTAINING NUCLEOSIDE TRIPHOSPHATE HYDROLASE"/>
    <property type="match status" value="1"/>
</dbReference>
<dbReference type="PANTHER" id="PTHR13696:SF99">
    <property type="entry name" value="COBYRINIC ACID AC-DIAMIDE SYNTHASE"/>
    <property type="match status" value="1"/>
</dbReference>
<dbReference type="InterPro" id="IPR027417">
    <property type="entry name" value="P-loop_NTPase"/>
</dbReference>
<gene>
    <name evidence="2" type="ORF">PPEP_a4264</name>
</gene>
<name>A0A8I0MXP3_9GAMM</name>
<dbReference type="Gene3D" id="3.40.50.300">
    <property type="entry name" value="P-loop containing nucleotide triphosphate hydrolases"/>
    <property type="match status" value="1"/>
</dbReference>
<evidence type="ECO:0000259" key="1">
    <source>
        <dbReference type="Pfam" id="PF13614"/>
    </source>
</evidence>
<dbReference type="InterPro" id="IPR025669">
    <property type="entry name" value="AAA_dom"/>
</dbReference>
<keyword evidence="3" id="KW-1185">Reference proteome</keyword>
<dbReference type="CDD" id="cd02042">
    <property type="entry name" value="ParAB_family"/>
    <property type="match status" value="1"/>
</dbReference>
<protein>
    <recommendedName>
        <fullName evidence="1">AAA domain-containing protein</fullName>
    </recommendedName>
</protein>
<accession>A0A8I0MXP3</accession>
<evidence type="ECO:0000313" key="3">
    <source>
        <dbReference type="Proteomes" id="UP000660708"/>
    </source>
</evidence>
<organism evidence="2 3">
    <name type="scientific">Pseudoalteromonas peptidolytica F12-50-A1</name>
    <dbReference type="NCBI Taxonomy" id="1315280"/>
    <lineage>
        <taxon>Bacteria</taxon>
        <taxon>Pseudomonadati</taxon>
        <taxon>Pseudomonadota</taxon>
        <taxon>Gammaproteobacteria</taxon>
        <taxon>Alteromonadales</taxon>
        <taxon>Pseudoalteromonadaceae</taxon>
        <taxon>Pseudoalteromonas</taxon>
    </lineage>
</organism>